<dbReference type="Proteomes" id="UP000287188">
    <property type="component" value="Unassembled WGS sequence"/>
</dbReference>
<name>A0A402AS66_9CHLR</name>
<dbReference type="EMBL" id="BIFS01000001">
    <property type="protein sequence ID" value="GCE21932.1"/>
    <property type="molecule type" value="Genomic_DNA"/>
</dbReference>
<dbReference type="Gene3D" id="3.10.180.10">
    <property type="entry name" value="2,3-Dihydroxybiphenyl 1,2-Dioxygenase, domain 1"/>
    <property type="match status" value="1"/>
</dbReference>
<dbReference type="OrthoDB" id="9795306at2"/>
<reference evidence="3" key="1">
    <citation type="submission" date="2018-12" db="EMBL/GenBank/DDBJ databases">
        <title>Tengunoibacter tsumagoiensis gen. nov., sp. nov., Dictyobacter kobayashii sp. nov., D. alpinus sp. nov., and D. joshuensis sp. nov. and description of Dictyobacteraceae fam. nov. within the order Ktedonobacterales isolated from Tengu-no-mugimeshi.</title>
        <authorList>
            <person name="Wang C.M."/>
            <person name="Zheng Y."/>
            <person name="Sakai Y."/>
            <person name="Toyoda A."/>
            <person name="Minakuchi Y."/>
            <person name="Abe K."/>
            <person name="Yokota A."/>
            <person name="Yabe S."/>
        </authorList>
    </citation>
    <scope>NUCLEOTIDE SEQUENCE [LARGE SCALE GENOMIC DNA]</scope>
    <source>
        <strain evidence="3">Uno11</strain>
    </source>
</reference>
<comment type="caution">
    <text evidence="2">The sequence shown here is derived from an EMBL/GenBank/DDBJ whole genome shotgun (WGS) entry which is preliminary data.</text>
</comment>
<dbReference type="RefSeq" id="WP_126553916.1">
    <property type="nucleotide sequence ID" value="NZ_BIFS01000001.1"/>
</dbReference>
<keyword evidence="3" id="KW-1185">Reference proteome</keyword>
<feature type="domain" description="Glyoxalase/fosfomycin resistance/dioxygenase" evidence="1">
    <location>
        <begin position="10"/>
        <end position="117"/>
    </location>
</feature>
<evidence type="ECO:0000259" key="1">
    <source>
        <dbReference type="Pfam" id="PF00903"/>
    </source>
</evidence>
<dbReference type="AlphaFoldDB" id="A0A402AS66"/>
<dbReference type="InterPro" id="IPR029068">
    <property type="entry name" value="Glyas_Bleomycin-R_OHBP_Dase"/>
</dbReference>
<dbReference type="SUPFAM" id="SSF54593">
    <property type="entry name" value="Glyoxalase/Bleomycin resistance protein/Dihydroxybiphenyl dioxygenase"/>
    <property type="match status" value="1"/>
</dbReference>
<proteinExistence type="predicted"/>
<organism evidence="2 3">
    <name type="scientific">Dictyobacter kobayashii</name>
    <dbReference type="NCBI Taxonomy" id="2014872"/>
    <lineage>
        <taxon>Bacteria</taxon>
        <taxon>Bacillati</taxon>
        <taxon>Chloroflexota</taxon>
        <taxon>Ktedonobacteria</taxon>
        <taxon>Ktedonobacterales</taxon>
        <taxon>Dictyobacteraceae</taxon>
        <taxon>Dictyobacter</taxon>
    </lineage>
</organism>
<accession>A0A402AS66</accession>
<protein>
    <submittedName>
        <fullName evidence="2">VOC family protein</fullName>
    </submittedName>
</protein>
<sequence length="126" mass="13690">MANIVPYINFAKNSQEATTFYKGVFGGDAEVQLEGERVIHLDFQSGGIHFMGSDLQSGQAGLESSNGSSLVLNCDSEEQLRDFYAKLVDGGKEVFAPTDSGWGAIVAHCTDQFGVTWLMNYDKPQS</sequence>
<dbReference type="Pfam" id="PF00903">
    <property type="entry name" value="Glyoxalase"/>
    <property type="match status" value="1"/>
</dbReference>
<dbReference type="PANTHER" id="PTHR33990:SF1">
    <property type="entry name" value="PROTEIN YJDN"/>
    <property type="match status" value="1"/>
</dbReference>
<dbReference type="PANTHER" id="PTHR33990">
    <property type="entry name" value="PROTEIN YJDN-RELATED"/>
    <property type="match status" value="1"/>
</dbReference>
<evidence type="ECO:0000313" key="2">
    <source>
        <dbReference type="EMBL" id="GCE21932.1"/>
    </source>
</evidence>
<dbReference type="InterPro" id="IPR004360">
    <property type="entry name" value="Glyas_Fos-R_dOase_dom"/>
</dbReference>
<evidence type="ECO:0000313" key="3">
    <source>
        <dbReference type="Proteomes" id="UP000287188"/>
    </source>
</evidence>
<gene>
    <name evidence="2" type="primary">phnB</name>
    <name evidence="2" type="ORF">KDK_57320</name>
</gene>
<dbReference type="InterPro" id="IPR028973">
    <property type="entry name" value="PhnB-like"/>
</dbReference>
<dbReference type="CDD" id="cd06588">
    <property type="entry name" value="PhnB_like"/>
    <property type="match status" value="1"/>
</dbReference>